<feature type="transmembrane region" description="Helical" evidence="7">
    <location>
        <begin position="139"/>
        <end position="158"/>
    </location>
</feature>
<feature type="transmembrane region" description="Helical" evidence="7">
    <location>
        <begin position="402"/>
        <end position="421"/>
    </location>
</feature>
<sequence length="465" mass="46352">MSIRSQRVGLAMAGLATATGVVILDAAMVNLATPAIRTALHLSATELSWIVDSYLISFAGLLLLGGRLADVLGGRRMFLWGLALYTAASMACALSFDATTLSVARILQGAGAAVVAPAALSLVLGLYQGDGERRRALGVWGGVAGAGSLLGVALGGVVTQSLGWTAIFWIPVPVGIVAAALVAYAVPPSPARSGGFDLPGAATITLGVSALAFGLISAPEAGWGAARTLVSLAIGVAALAVFVVAERRAARPLVPLGVFRRPPVVLANTVMLLLGAVSVGLFYFLPQYQQNVLGMSPVTAGLTQLPIAILITLGGFAAPWTARLVGLRPAMAGALTALTAGLFWLAGSDATSEYTTALLGPFLLIGAGLGLGFVHATTIAVSGAAVGETGLFSGLVNATRQLGGALGLAALIAVAASGDGVAHTDAFLGTAVLALAAAALSLLPAAHRSPTYGGGPATRAAVDVR</sequence>
<feature type="transmembrane region" description="Helical" evidence="7">
    <location>
        <begin position="77"/>
        <end position="96"/>
    </location>
</feature>
<feature type="transmembrane region" description="Helical" evidence="7">
    <location>
        <begin position="224"/>
        <end position="245"/>
    </location>
</feature>
<proteinExistence type="predicted"/>
<dbReference type="Proteomes" id="UP001501578">
    <property type="component" value="Unassembled WGS sequence"/>
</dbReference>
<dbReference type="Pfam" id="PF07690">
    <property type="entry name" value="MFS_1"/>
    <property type="match status" value="1"/>
</dbReference>
<comment type="caution">
    <text evidence="9">The sequence shown here is derived from an EMBL/GenBank/DDBJ whole genome shotgun (WGS) entry which is preliminary data.</text>
</comment>
<keyword evidence="3" id="KW-1003">Cell membrane</keyword>
<feature type="transmembrane region" description="Helical" evidence="7">
    <location>
        <begin position="427"/>
        <end position="446"/>
    </location>
</feature>
<feature type="transmembrane region" description="Helical" evidence="7">
    <location>
        <begin position="358"/>
        <end position="381"/>
    </location>
</feature>
<feature type="transmembrane region" description="Helical" evidence="7">
    <location>
        <begin position="305"/>
        <end position="322"/>
    </location>
</feature>
<keyword evidence="2" id="KW-0813">Transport</keyword>
<gene>
    <name evidence="9" type="ORF">GCM10009560_44200</name>
</gene>
<accession>A0ABP4AF92</accession>
<feature type="transmembrane region" description="Helical" evidence="7">
    <location>
        <begin position="47"/>
        <end position="65"/>
    </location>
</feature>
<dbReference type="RefSeq" id="WP_343951835.1">
    <property type="nucleotide sequence ID" value="NZ_BAAAHQ010000023.1"/>
</dbReference>
<feature type="domain" description="Major facilitator superfamily (MFS) profile" evidence="8">
    <location>
        <begin position="11"/>
        <end position="449"/>
    </location>
</feature>
<evidence type="ECO:0000256" key="1">
    <source>
        <dbReference type="ARBA" id="ARBA00004651"/>
    </source>
</evidence>
<keyword evidence="6 7" id="KW-0472">Membrane</keyword>
<dbReference type="InterPro" id="IPR001958">
    <property type="entry name" value="Tet-R_TetA/multi-R_MdtG-like"/>
</dbReference>
<protein>
    <submittedName>
        <fullName evidence="9">DHA2 family efflux MFS transporter permease subunit</fullName>
    </submittedName>
</protein>
<dbReference type="PANTHER" id="PTHR42718:SF46">
    <property type="entry name" value="BLR6921 PROTEIN"/>
    <property type="match status" value="1"/>
</dbReference>
<evidence type="ECO:0000256" key="4">
    <source>
        <dbReference type="ARBA" id="ARBA00022692"/>
    </source>
</evidence>
<evidence type="ECO:0000313" key="10">
    <source>
        <dbReference type="Proteomes" id="UP001501578"/>
    </source>
</evidence>
<dbReference type="InterPro" id="IPR036259">
    <property type="entry name" value="MFS_trans_sf"/>
</dbReference>
<feature type="transmembrane region" description="Helical" evidence="7">
    <location>
        <begin position="329"/>
        <end position="346"/>
    </location>
</feature>
<feature type="transmembrane region" description="Helical" evidence="7">
    <location>
        <begin position="198"/>
        <end position="218"/>
    </location>
</feature>
<dbReference type="Gene3D" id="1.20.1250.20">
    <property type="entry name" value="MFS general substrate transporter like domains"/>
    <property type="match status" value="1"/>
</dbReference>
<dbReference type="Gene3D" id="1.20.1720.10">
    <property type="entry name" value="Multidrug resistance protein D"/>
    <property type="match status" value="1"/>
</dbReference>
<evidence type="ECO:0000256" key="6">
    <source>
        <dbReference type="ARBA" id="ARBA00023136"/>
    </source>
</evidence>
<evidence type="ECO:0000313" key="9">
    <source>
        <dbReference type="EMBL" id="GAA0935848.1"/>
    </source>
</evidence>
<evidence type="ECO:0000256" key="3">
    <source>
        <dbReference type="ARBA" id="ARBA00022475"/>
    </source>
</evidence>
<dbReference type="InterPro" id="IPR020846">
    <property type="entry name" value="MFS_dom"/>
</dbReference>
<keyword evidence="5 7" id="KW-1133">Transmembrane helix</keyword>
<comment type="subcellular location">
    <subcellularLocation>
        <location evidence="1">Cell membrane</location>
        <topology evidence="1">Multi-pass membrane protein</topology>
    </subcellularLocation>
</comment>
<dbReference type="PROSITE" id="PS50850">
    <property type="entry name" value="MFS"/>
    <property type="match status" value="1"/>
</dbReference>
<evidence type="ECO:0000256" key="7">
    <source>
        <dbReference type="SAM" id="Phobius"/>
    </source>
</evidence>
<name>A0ABP4AF92_9ACTN</name>
<dbReference type="PANTHER" id="PTHR42718">
    <property type="entry name" value="MAJOR FACILITATOR SUPERFAMILY MULTIDRUG TRANSPORTER MFSC"/>
    <property type="match status" value="1"/>
</dbReference>
<dbReference type="PRINTS" id="PR01035">
    <property type="entry name" value="TCRTETA"/>
</dbReference>
<feature type="transmembrane region" description="Helical" evidence="7">
    <location>
        <begin position="164"/>
        <end position="186"/>
    </location>
</feature>
<feature type="transmembrane region" description="Helical" evidence="7">
    <location>
        <begin position="265"/>
        <end position="285"/>
    </location>
</feature>
<feature type="transmembrane region" description="Helical" evidence="7">
    <location>
        <begin position="102"/>
        <end position="127"/>
    </location>
</feature>
<keyword evidence="4 7" id="KW-0812">Transmembrane</keyword>
<reference evidence="10" key="1">
    <citation type="journal article" date="2019" name="Int. J. Syst. Evol. Microbiol.">
        <title>The Global Catalogue of Microorganisms (GCM) 10K type strain sequencing project: providing services to taxonomists for standard genome sequencing and annotation.</title>
        <authorList>
            <consortium name="The Broad Institute Genomics Platform"/>
            <consortium name="The Broad Institute Genome Sequencing Center for Infectious Disease"/>
            <person name="Wu L."/>
            <person name="Ma J."/>
        </authorList>
    </citation>
    <scope>NUCLEOTIDE SEQUENCE [LARGE SCALE GENOMIC DNA]</scope>
    <source>
        <strain evidence="10">JCM 11136</strain>
    </source>
</reference>
<evidence type="ECO:0000259" key="8">
    <source>
        <dbReference type="PROSITE" id="PS50850"/>
    </source>
</evidence>
<dbReference type="InterPro" id="IPR011701">
    <property type="entry name" value="MFS"/>
</dbReference>
<keyword evidence="10" id="KW-1185">Reference proteome</keyword>
<organism evidence="9 10">
    <name type="scientific">Nonomuraea longicatena</name>
    <dbReference type="NCBI Taxonomy" id="83682"/>
    <lineage>
        <taxon>Bacteria</taxon>
        <taxon>Bacillati</taxon>
        <taxon>Actinomycetota</taxon>
        <taxon>Actinomycetes</taxon>
        <taxon>Streptosporangiales</taxon>
        <taxon>Streptosporangiaceae</taxon>
        <taxon>Nonomuraea</taxon>
    </lineage>
</organism>
<dbReference type="SUPFAM" id="SSF103473">
    <property type="entry name" value="MFS general substrate transporter"/>
    <property type="match status" value="1"/>
</dbReference>
<evidence type="ECO:0000256" key="2">
    <source>
        <dbReference type="ARBA" id="ARBA00022448"/>
    </source>
</evidence>
<evidence type="ECO:0000256" key="5">
    <source>
        <dbReference type="ARBA" id="ARBA00022989"/>
    </source>
</evidence>
<dbReference type="EMBL" id="BAAAHQ010000023">
    <property type="protein sequence ID" value="GAA0935848.1"/>
    <property type="molecule type" value="Genomic_DNA"/>
</dbReference>